<organism evidence="7 8">
    <name type="scientific">Exophiala mesophila</name>
    <name type="common">Black yeast-like fungus</name>
    <dbReference type="NCBI Taxonomy" id="212818"/>
    <lineage>
        <taxon>Eukaryota</taxon>
        <taxon>Fungi</taxon>
        <taxon>Dikarya</taxon>
        <taxon>Ascomycota</taxon>
        <taxon>Pezizomycotina</taxon>
        <taxon>Eurotiomycetes</taxon>
        <taxon>Chaetothyriomycetidae</taxon>
        <taxon>Chaetothyriales</taxon>
        <taxon>Herpotrichiellaceae</taxon>
        <taxon>Exophiala</taxon>
    </lineage>
</organism>
<dbReference type="OMA" id="MNGYLIF"/>
<protein>
    <recommendedName>
        <fullName evidence="6">RRM domain-containing protein</fullName>
    </recommendedName>
</protein>
<evidence type="ECO:0000256" key="4">
    <source>
        <dbReference type="PROSITE-ProRule" id="PRU00176"/>
    </source>
</evidence>
<feature type="compositionally biased region" description="Acidic residues" evidence="5">
    <location>
        <begin position="95"/>
        <end position="104"/>
    </location>
</feature>
<evidence type="ECO:0000256" key="2">
    <source>
        <dbReference type="ARBA" id="ARBA00022884"/>
    </source>
</evidence>
<feature type="compositionally biased region" description="Basic residues" evidence="5">
    <location>
        <begin position="443"/>
        <end position="452"/>
    </location>
</feature>
<feature type="compositionally biased region" description="Polar residues" evidence="5">
    <location>
        <begin position="143"/>
        <end position="155"/>
    </location>
</feature>
<feature type="compositionally biased region" description="Basic residues" evidence="5">
    <location>
        <begin position="108"/>
        <end position="118"/>
    </location>
</feature>
<dbReference type="PROSITE" id="PS50102">
    <property type="entry name" value="RRM"/>
    <property type="match status" value="1"/>
</dbReference>
<dbReference type="VEuPathDB" id="FungiDB:PV10_08677"/>
<evidence type="ECO:0000313" key="7">
    <source>
        <dbReference type="EMBL" id="KIV89066.1"/>
    </source>
</evidence>
<dbReference type="Gene3D" id="3.30.70.330">
    <property type="match status" value="1"/>
</dbReference>
<dbReference type="GO" id="GO:0005730">
    <property type="term" value="C:nucleolus"/>
    <property type="evidence" value="ECO:0007669"/>
    <property type="project" value="UniProtKB-SubCell"/>
</dbReference>
<dbReference type="InterPro" id="IPR000504">
    <property type="entry name" value="RRM_dom"/>
</dbReference>
<dbReference type="EMBL" id="KN847525">
    <property type="protein sequence ID" value="KIV89066.1"/>
    <property type="molecule type" value="Genomic_DNA"/>
</dbReference>
<feature type="compositionally biased region" description="Basic and acidic residues" evidence="5">
    <location>
        <begin position="424"/>
        <end position="442"/>
    </location>
</feature>
<feature type="compositionally biased region" description="Low complexity" evidence="5">
    <location>
        <begin position="469"/>
        <end position="484"/>
    </location>
</feature>
<dbReference type="GeneID" id="27326522"/>
<dbReference type="CDD" id="cd12307">
    <property type="entry name" value="RRM_NIFK_like"/>
    <property type="match status" value="1"/>
</dbReference>
<dbReference type="AlphaFoldDB" id="A0A0D1XLL4"/>
<dbReference type="Pfam" id="PF00076">
    <property type="entry name" value="RRM_1"/>
    <property type="match status" value="1"/>
</dbReference>
<dbReference type="HOGENOM" id="CLU_025741_4_0_1"/>
<feature type="region of interest" description="Disordered" evidence="5">
    <location>
        <begin position="358"/>
        <end position="604"/>
    </location>
</feature>
<feature type="compositionally biased region" description="Acidic residues" evidence="5">
    <location>
        <begin position="494"/>
        <end position="507"/>
    </location>
</feature>
<dbReference type="InterPro" id="IPR012677">
    <property type="entry name" value="Nucleotide-bd_a/b_plait_sf"/>
</dbReference>
<dbReference type="InterPro" id="IPR035979">
    <property type="entry name" value="RBD_domain_sf"/>
</dbReference>
<keyword evidence="2 4" id="KW-0694">RNA-binding</keyword>
<feature type="compositionally biased region" description="Polar residues" evidence="5">
    <location>
        <begin position="383"/>
        <end position="397"/>
    </location>
</feature>
<proteinExistence type="predicted"/>
<feature type="domain" description="RRM" evidence="6">
    <location>
        <begin position="239"/>
        <end position="317"/>
    </location>
</feature>
<feature type="compositionally biased region" description="Basic and acidic residues" evidence="5">
    <location>
        <begin position="568"/>
        <end position="584"/>
    </location>
</feature>
<sequence>MAGKKRKESSDVVDVPSKKSKKHKVAEDGQTPKPQASETVPVPESAPTAATTSKKSRKRAVDFMNDEDSQPADTNPPASKSKSKSKSKTTIPEPTDTEPPEDAEPATKKSKKSKKKSHSKDELLSADGVNGVLEHPGHEDLETATSHNPITTSLQAEAERTVDHELAEEFGGVSDDEHGSVEADDNAAALLAGFDSDSEDNQADEQFDATDLKLTKKKKKQVKKELAAIKEASAKDGPGVVYVGRIPHGFYESQMREYFAQFGDITKLRLSRNRRTGASKHFAFIEFSSREVAKIVAATMDNYMLFGHLLKCKYAEPDSLHPDVWKGANKKYRKVPHDKLEREKLAAPKSEVEWQKKIDKEQKRRDKKAAKLAKLGLEMPHSTLASPSDALKQQQLLDQEMADGAEVIRDAEPAGLLEPPNGLPKDEVVIKKSAEDETVKDSKKSKKSKSKKNKSDSEPAPPVAKPVEEVAVAEPAPEEVSTAEAAEEFISLAADDDEDDDDEDDDAAAATNGPKGKSKKPYVKKAKKEKKVKKLAGKVKGPKSAILPKEKPTETKTTGRFPGVPLLGKDKYDKAKRQAYKEAKAQVQTPATGRKSSRRTSGSK</sequence>
<reference evidence="7 8" key="1">
    <citation type="submission" date="2015-01" db="EMBL/GenBank/DDBJ databases">
        <title>The Genome Sequence of Exophiala mesophila CBS40295.</title>
        <authorList>
            <consortium name="The Broad Institute Genomics Platform"/>
            <person name="Cuomo C."/>
            <person name="de Hoog S."/>
            <person name="Gorbushina A."/>
            <person name="Stielow B."/>
            <person name="Teixiera M."/>
            <person name="Abouelleil A."/>
            <person name="Chapman S.B."/>
            <person name="Priest M."/>
            <person name="Young S.K."/>
            <person name="Wortman J."/>
            <person name="Nusbaum C."/>
            <person name="Birren B."/>
        </authorList>
    </citation>
    <scope>NUCLEOTIDE SEQUENCE [LARGE SCALE GENOMIC DNA]</scope>
    <source>
        <strain evidence="7 8">CBS 40295</strain>
    </source>
</reference>
<name>A0A0D1XLL4_EXOME</name>
<evidence type="ECO:0000313" key="8">
    <source>
        <dbReference type="Proteomes" id="UP000054302"/>
    </source>
</evidence>
<feature type="compositionally biased region" description="Basic residues" evidence="5">
    <location>
        <begin position="516"/>
        <end position="541"/>
    </location>
</feature>
<evidence type="ECO:0000256" key="3">
    <source>
        <dbReference type="ARBA" id="ARBA00023242"/>
    </source>
</evidence>
<dbReference type="SMART" id="SM00360">
    <property type="entry name" value="RRM"/>
    <property type="match status" value="1"/>
</dbReference>
<dbReference type="STRING" id="212818.A0A0D1XLL4"/>
<dbReference type="SUPFAM" id="SSF54928">
    <property type="entry name" value="RNA-binding domain, RBD"/>
    <property type="match status" value="1"/>
</dbReference>
<gene>
    <name evidence="7" type="ORF">PV10_08677</name>
</gene>
<dbReference type="OrthoDB" id="21467at2759"/>
<keyword evidence="3" id="KW-0539">Nucleus</keyword>
<evidence type="ECO:0000256" key="5">
    <source>
        <dbReference type="SAM" id="MobiDB-lite"/>
    </source>
</evidence>
<evidence type="ECO:0000256" key="1">
    <source>
        <dbReference type="ARBA" id="ARBA00004604"/>
    </source>
</evidence>
<feature type="region of interest" description="Disordered" evidence="5">
    <location>
        <begin position="1"/>
        <end position="160"/>
    </location>
</feature>
<dbReference type="PANTHER" id="PTHR46754">
    <property type="entry name" value="MKI67 FHA DOMAIN-INTERACTING NUCLEOLAR PHOSPHOPROTEIN"/>
    <property type="match status" value="1"/>
</dbReference>
<keyword evidence="8" id="KW-1185">Reference proteome</keyword>
<evidence type="ECO:0000259" key="6">
    <source>
        <dbReference type="PROSITE" id="PS50102"/>
    </source>
</evidence>
<dbReference type="RefSeq" id="XP_016220640.1">
    <property type="nucleotide sequence ID" value="XM_016373729.1"/>
</dbReference>
<comment type="subcellular location">
    <subcellularLocation>
        <location evidence="1">Nucleus</location>
        <location evidence="1">Nucleolus</location>
    </subcellularLocation>
</comment>
<accession>A0A0D1XLL4</accession>
<dbReference type="Proteomes" id="UP000054302">
    <property type="component" value="Unassembled WGS sequence"/>
</dbReference>
<dbReference type="GO" id="GO:0003723">
    <property type="term" value="F:RNA binding"/>
    <property type="evidence" value="ECO:0007669"/>
    <property type="project" value="UniProtKB-UniRule"/>
</dbReference>